<feature type="transmembrane region" description="Helical" evidence="9">
    <location>
        <begin position="144"/>
        <end position="163"/>
    </location>
</feature>
<reference evidence="14" key="1">
    <citation type="journal article" date="2020" name="Stud. Mycol.">
        <title>101 Dothideomycetes genomes: a test case for predicting lifestyles and emergence of pathogens.</title>
        <authorList>
            <person name="Haridas S."/>
            <person name="Albert R."/>
            <person name="Binder M."/>
            <person name="Bloem J."/>
            <person name="Labutti K."/>
            <person name="Salamov A."/>
            <person name="Andreopoulos B."/>
            <person name="Baker S."/>
            <person name="Barry K."/>
            <person name="Bills G."/>
            <person name="Bluhm B."/>
            <person name="Cannon C."/>
            <person name="Castanera R."/>
            <person name="Culley D."/>
            <person name="Daum C."/>
            <person name="Ezra D."/>
            <person name="Gonzalez J."/>
            <person name="Henrissat B."/>
            <person name="Kuo A."/>
            <person name="Liang C."/>
            <person name="Lipzen A."/>
            <person name="Lutzoni F."/>
            <person name="Magnuson J."/>
            <person name="Mondo S."/>
            <person name="Nolan M."/>
            <person name="Ohm R."/>
            <person name="Pangilinan J."/>
            <person name="Park H.-J."/>
            <person name="Ramirez L."/>
            <person name="Alfaro M."/>
            <person name="Sun H."/>
            <person name="Tritt A."/>
            <person name="Yoshinaga Y."/>
            <person name="Zwiers L.-H."/>
            <person name="Turgeon B."/>
            <person name="Goodwin S."/>
            <person name="Spatafora J."/>
            <person name="Crous P."/>
            <person name="Grigoriev I."/>
        </authorList>
    </citation>
    <scope>NUCLEOTIDE SEQUENCE</scope>
    <source>
        <strain evidence="14">CBS 133067</strain>
    </source>
</reference>
<feature type="transmembrane region" description="Helical" evidence="9">
    <location>
        <begin position="671"/>
        <end position="692"/>
    </location>
</feature>
<evidence type="ECO:0000313" key="14">
    <source>
        <dbReference type="EMBL" id="KAF2100567.1"/>
    </source>
</evidence>
<evidence type="ECO:0000256" key="6">
    <source>
        <dbReference type="ARBA" id="ARBA00023136"/>
    </source>
</evidence>
<protein>
    <submittedName>
        <fullName evidence="14">DUF221-domain-containing protein</fullName>
    </submittedName>
</protein>
<evidence type="ECO:0000259" key="12">
    <source>
        <dbReference type="Pfam" id="PF13967"/>
    </source>
</evidence>
<evidence type="ECO:0000259" key="11">
    <source>
        <dbReference type="Pfam" id="PF12621"/>
    </source>
</evidence>
<dbReference type="AlphaFoldDB" id="A0A9P4IJ49"/>
<feature type="transmembrane region" description="Helical" evidence="9">
    <location>
        <begin position="12"/>
        <end position="36"/>
    </location>
</feature>
<feature type="transmembrane region" description="Helical" evidence="9">
    <location>
        <begin position="866"/>
        <end position="888"/>
    </location>
</feature>
<evidence type="ECO:0000256" key="4">
    <source>
        <dbReference type="ARBA" id="ARBA00022692"/>
    </source>
</evidence>
<evidence type="ECO:0000256" key="3">
    <source>
        <dbReference type="ARBA" id="ARBA00022448"/>
    </source>
</evidence>
<keyword evidence="7" id="KW-0175">Coiled coil</keyword>
<keyword evidence="6 9" id="KW-0472">Membrane</keyword>
<feature type="transmembrane region" description="Helical" evidence="9">
    <location>
        <begin position="625"/>
        <end position="650"/>
    </location>
</feature>
<comment type="similarity">
    <text evidence="2">Belongs to the CSC1 (TC 1.A.17) family.</text>
</comment>
<gene>
    <name evidence="14" type="ORF">NA57DRAFT_13636</name>
</gene>
<feature type="non-terminal residue" evidence="14">
    <location>
        <position position="1"/>
    </location>
</feature>
<feature type="domain" description="CSC1/OSCA1-like N-terminal transmembrane" evidence="12">
    <location>
        <begin position="15"/>
        <end position="165"/>
    </location>
</feature>
<evidence type="ECO:0000256" key="2">
    <source>
        <dbReference type="ARBA" id="ARBA00007779"/>
    </source>
</evidence>
<accession>A0A9P4IJ49</accession>
<feature type="transmembrane region" description="Helical" evidence="9">
    <location>
        <begin position="794"/>
        <end position="812"/>
    </location>
</feature>
<dbReference type="InterPro" id="IPR022257">
    <property type="entry name" value="PHM7_ext"/>
</dbReference>
<dbReference type="OrthoDB" id="1076608at2759"/>
<evidence type="ECO:0000313" key="15">
    <source>
        <dbReference type="Proteomes" id="UP000799772"/>
    </source>
</evidence>
<dbReference type="InterPro" id="IPR003864">
    <property type="entry name" value="CSC1/OSCA1-like_7TM"/>
</dbReference>
<feature type="transmembrane region" description="Helical" evidence="9">
    <location>
        <begin position="576"/>
        <end position="599"/>
    </location>
</feature>
<proteinExistence type="inferred from homology"/>
<comment type="subcellular location">
    <subcellularLocation>
        <location evidence="1">Membrane</location>
        <topology evidence="1">Multi-pass membrane protein</topology>
    </subcellularLocation>
</comment>
<feature type="coiled-coil region" evidence="7">
    <location>
        <begin position="930"/>
        <end position="961"/>
    </location>
</feature>
<evidence type="ECO:0000259" key="10">
    <source>
        <dbReference type="Pfam" id="PF02714"/>
    </source>
</evidence>
<dbReference type="Pfam" id="PF12621">
    <property type="entry name" value="PHM7_ext"/>
    <property type="match status" value="1"/>
</dbReference>
<dbReference type="Pfam" id="PF13967">
    <property type="entry name" value="RSN1_TM"/>
    <property type="match status" value="1"/>
</dbReference>
<feature type="domain" description="10TM putative phosphate transporter extracellular tail" evidence="11">
    <location>
        <begin position="1059"/>
        <end position="1130"/>
    </location>
</feature>
<keyword evidence="15" id="KW-1185">Reference proteome</keyword>
<dbReference type="InterPro" id="IPR032880">
    <property type="entry name" value="CSC1/OSCA1-like_N"/>
</dbReference>
<dbReference type="Pfam" id="PF14703">
    <property type="entry name" value="PHM7_cyt"/>
    <property type="match status" value="2"/>
</dbReference>
<feature type="domain" description="CSC1/OSCA1-like cytosolic" evidence="13">
    <location>
        <begin position="458"/>
        <end position="567"/>
    </location>
</feature>
<feature type="region of interest" description="Disordered" evidence="8">
    <location>
        <begin position="983"/>
        <end position="1039"/>
    </location>
</feature>
<feature type="non-terminal residue" evidence="14">
    <location>
        <position position="1139"/>
    </location>
</feature>
<feature type="transmembrane region" description="Helical" evidence="9">
    <location>
        <begin position="724"/>
        <end position="748"/>
    </location>
</feature>
<feature type="compositionally biased region" description="Basic residues" evidence="8">
    <location>
        <begin position="1016"/>
        <end position="1025"/>
    </location>
</feature>
<keyword evidence="5 9" id="KW-1133">Transmembrane helix</keyword>
<evidence type="ECO:0000256" key="7">
    <source>
        <dbReference type="SAM" id="Coils"/>
    </source>
</evidence>
<feature type="transmembrane region" description="Helical" evidence="9">
    <location>
        <begin position="96"/>
        <end position="113"/>
    </location>
</feature>
<dbReference type="Pfam" id="PF02714">
    <property type="entry name" value="RSN1_7TM"/>
    <property type="match status" value="1"/>
</dbReference>
<dbReference type="InterPro" id="IPR045122">
    <property type="entry name" value="Csc1-like"/>
</dbReference>
<evidence type="ECO:0000259" key="13">
    <source>
        <dbReference type="Pfam" id="PF14703"/>
    </source>
</evidence>
<evidence type="ECO:0000256" key="5">
    <source>
        <dbReference type="ARBA" id="ARBA00022989"/>
    </source>
</evidence>
<feature type="compositionally biased region" description="Basic and acidic residues" evidence="8">
    <location>
        <begin position="993"/>
        <end position="1015"/>
    </location>
</feature>
<dbReference type="Proteomes" id="UP000799772">
    <property type="component" value="Unassembled WGS sequence"/>
</dbReference>
<dbReference type="GO" id="GO:0005227">
    <property type="term" value="F:calcium-activated cation channel activity"/>
    <property type="evidence" value="ECO:0007669"/>
    <property type="project" value="InterPro"/>
</dbReference>
<evidence type="ECO:0000256" key="1">
    <source>
        <dbReference type="ARBA" id="ARBA00004141"/>
    </source>
</evidence>
<keyword evidence="3" id="KW-0813">Transport</keyword>
<name>A0A9P4IJ49_9PEZI</name>
<organism evidence="14 15">
    <name type="scientific">Rhizodiscina lignyota</name>
    <dbReference type="NCBI Taxonomy" id="1504668"/>
    <lineage>
        <taxon>Eukaryota</taxon>
        <taxon>Fungi</taxon>
        <taxon>Dikarya</taxon>
        <taxon>Ascomycota</taxon>
        <taxon>Pezizomycotina</taxon>
        <taxon>Dothideomycetes</taxon>
        <taxon>Pleosporomycetidae</taxon>
        <taxon>Aulographales</taxon>
        <taxon>Rhizodiscinaceae</taxon>
        <taxon>Rhizodiscina</taxon>
    </lineage>
</organism>
<dbReference type="GO" id="GO:0005886">
    <property type="term" value="C:plasma membrane"/>
    <property type="evidence" value="ECO:0007669"/>
    <property type="project" value="TreeGrafter"/>
</dbReference>
<keyword evidence="4 9" id="KW-0812">Transmembrane</keyword>
<feature type="region of interest" description="Disordered" evidence="8">
    <location>
        <begin position="255"/>
        <end position="289"/>
    </location>
</feature>
<sequence length="1139" mass="129040">AGAAQEAAGQTISTFLGSLGSALAIFGAQIFLFYLLRNKFTRIYRPKTYLVSEKDRTTPPPGGLWRWVVPVFRTSSAELISKCGLDAYFFLRYLQMLLKIFVPTAVLFLPILIPMNHAYRGAKTIKGLDKLGWQNYDPAHTDRFWTHLVLACTLLIWTFYVITTELRGYIRVRQAYLTSPQHRLRASATTVLVTSIPRKWLTYEALDGLYDVFPGGIRNIWINRNFDELNEKVNLRDKLARMLEGAETALVKKAKAKQMEMKKKEEKEAGKKRSKPEKARLRAERDSAGLRMAEEGGVSSGNPHQAHTLDETLGITSDSSSEQEETVNTERSKALPIPIIGQGLGTIGHGLGAMGQGFTKFGKNIVGEVMNVPKAVNDRLDAVNDGYVVDGPADFNTDRTLSTSQNPQDTVRTVVPVDKLLSIFSKRPKDEDEVKEQYPVAFNEEFADDQGLDADPEWKKYLSDKDRASTRLPLFGLSWLPHMPSWTGIGKKVDLIYYCRKELARLNLEIEQDQQEPEKYPLMNSAFIQFNHQVAAHMACQSVSHHVPLHMAPRIVEIAPDDVIWDNLSIKWWERLLRVGVVFLLISGLIIAWVLPVSFTSAISNLSWLGTQYKSLSWILKMPKWLISALQGVLPFALLGILLALLPVILRLASRLQGVHTGMAVELSVQGYYFGFLFVQVFLVVTISTSIYKLIPEISQNPTRIAEILAQNIPRASDYFFSYMLLQALSVSAGSLAQIGTLVLWFLWRPIADNTARQKFNRQLRLPNVRWGTFFPVYTNLACIGLIYSVIAPLILVFNIITFTVFWVSYRYQTLYVNQSRFDTGGLLFPRAVNQLFTGIYVMEVALIGLFFLVRNERGTTACVPQAIIMIVVFLITVLFQTMVNYFFSPLYRYIPITLEDDAVARDEEFARANGKKWEGVSDGEEGEDIEDALERREREEENEERLAEEAEAAAIKERRKSGGGLAAITRLNTLVKKPFAATRTRTSWADRSQNKRPNEVDERRVSRQHFSPEHKPHHHHHHRPAAPEKDLEAGGVGAGHAAGDALFGSFHDVIEDLTPEERDRLIQRAFLHKALQARRPVIWIPRDDLGVSDDEVRRTQKFSDKIWISNEFTGLDRKGRVVFRRAPPDFSEVDLIEL</sequence>
<dbReference type="InterPro" id="IPR027815">
    <property type="entry name" value="CSC1/OSCA1-like_cyt"/>
</dbReference>
<dbReference type="PANTHER" id="PTHR13018">
    <property type="entry name" value="PROBABLE MEMBRANE PROTEIN DUF221-RELATED"/>
    <property type="match status" value="1"/>
</dbReference>
<feature type="domain" description="CSC1/OSCA1-like 7TM region" evidence="10">
    <location>
        <begin position="581"/>
        <end position="851"/>
    </location>
</feature>
<dbReference type="EMBL" id="ML978124">
    <property type="protein sequence ID" value="KAF2100567.1"/>
    <property type="molecule type" value="Genomic_DNA"/>
</dbReference>
<feature type="compositionally biased region" description="Basic and acidic residues" evidence="8">
    <location>
        <begin position="257"/>
        <end position="289"/>
    </location>
</feature>
<feature type="transmembrane region" description="Helical" evidence="9">
    <location>
        <begin position="833"/>
        <end position="854"/>
    </location>
</feature>
<comment type="caution">
    <text evidence="14">The sequence shown here is derived from an EMBL/GenBank/DDBJ whole genome shotgun (WGS) entry which is preliminary data.</text>
</comment>
<evidence type="ECO:0000256" key="9">
    <source>
        <dbReference type="SAM" id="Phobius"/>
    </source>
</evidence>
<dbReference type="PANTHER" id="PTHR13018:SF20">
    <property type="entry name" value="SPORULATION-SPECIFIC PROTEIN 75"/>
    <property type="match status" value="1"/>
</dbReference>
<feature type="domain" description="CSC1/OSCA1-like cytosolic" evidence="13">
    <location>
        <begin position="189"/>
        <end position="258"/>
    </location>
</feature>
<evidence type="ECO:0000256" key="8">
    <source>
        <dbReference type="SAM" id="MobiDB-lite"/>
    </source>
</evidence>